<dbReference type="CDD" id="cd00616">
    <property type="entry name" value="AHBA_syn"/>
    <property type="match status" value="1"/>
</dbReference>
<proteinExistence type="inferred from homology"/>
<feature type="modified residue" description="N6-(pyridoxal phosphate)lysine" evidence="3">
    <location>
        <position position="186"/>
    </location>
</feature>
<dbReference type="EC" id="2.6.1.87" evidence="5"/>
<dbReference type="PANTHER" id="PTHR30244">
    <property type="entry name" value="TRANSAMINASE"/>
    <property type="match status" value="1"/>
</dbReference>
<dbReference type="PIRSF" id="PIRSF000390">
    <property type="entry name" value="PLP_StrS"/>
    <property type="match status" value="1"/>
</dbReference>
<dbReference type="GO" id="GO:0000271">
    <property type="term" value="P:polysaccharide biosynthetic process"/>
    <property type="evidence" value="ECO:0007669"/>
    <property type="project" value="TreeGrafter"/>
</dbReference>
<feature type="active site" description="Proton acceptor" evidence="2">
    <location>
        <position position="186"/>
    </location>
</feature>
<keyword evidence="5" id="KW-0032">Aminotransferase</keyword>
<keyword evidence="6" id="KW-1185">Reference proteome</keyword>
<dbReference type="Proteomes" id="UP000028680">
    <property type="component" value="Chromosome"/>
</dbReference>
<dbReference type="GO" id="GO:0099620">
    <property type="term" value="F:UDP-4-amino-4-deoxy-L-arabinose aminotransferase"/>
    <property type="evidence" value="ECO:0007669"/>
    <property type="project" value="UniProtKB-EC"/>
</dbReference>
<dbReference type="AlphaFoldDB" id="A0AAN0RGJ8"/>
<name>A0AAN0RGJ8_9RHOB</name>
<dbReference type="Gene3D" id="3.90.1150.10">
    <property type="entry name" value="Aspartate Aminotransferase, domain 1"/>
    <property type="match status" value="1"/>
</dbReference>
<dbReference type="KEGG" id="ptp:RCA23_c02130"/>
<reference evidence="5 6" key="1">
    <citation type="journal article" date="2014" name="ISME J.">
        <title>Adaptation of an abundant Roseobacter RCA organism to pelagic systems revealed by genomic and transcriptomic analyses.</title>
        <authorList>
            <person name="Voget S."/>
            <person name="Wemheuer B."/>
            <person name="Brinkhoff T."/>
            <person name="Vollmers J."/>
            <person name="Dietrich S."/>
            <person name="Giebel H.A."/>
            <person name="Beardsley C."/>
            <person name="Sardemann C."/>
            <person name="Bakenhus I."/>
            <person name="Billerbeck S."/>
            <person name="Daniel R."/>
            <person name="Simon M."/>
        </authorList>
    </citation>
    <scope>NUCLEOTIDE SEQUENCE [LARGE SCALE GENOMIC DNA]</scope>
    <source>
        <strain evidence="5 6">RCA23</strain>
    </source>
</reference>
<evidence type="ECO:0000256" key="3">
    <source>
        <dbReference type="PIRSR" id="PIRSR000390-2"/>
    </source>
</evidence>
<comment type="similarity">
    <text evidence="1 4">Belongs to the DegT/DnrJ/EryC1 family.</text>
</comment>
<evidence type="ECO:0000256" key="1">
    <source>
        <dbReference type="ARBA" id="ARBA00037999"/>
    </source>
</evidence>
<organism evidence="5 6">
    <name type="scientific">Planktomarina temperata RCA23</name>
    <dbReference type="NCBI Taxonomy" id="666509"/>
    <lineage>
        <taxon>Bacteria</taxon>
        <taxon>Pseudomonadati</taxon>
        <taxon>Pseudomonadota</taxon>
        <taxon>Alphaproteobacteria</taxon>
        <taxon>Rhodobacterales</taxon>
        <taxon>Paracoccaceae</taxon>
        <taxon>Planktomarina</taxon>
    </lineage>
</organism>
<evidence type="ECO:0000313" key="6">
    <source>
        <dbReference type="Proteomes" id="UP000028680"/>
    </source>
</evidence>
<dbReference type="Pfam" id="PF01041">
    <property type="entry name" value="DegT_DnrJ_EryC1"/>
    <property type="match status" value="1"/>
</dbReference>
<dbReference type="InterPro" id="IPR015421">
    <property type="entry name" value="PyrdxlP-dep_Trfase_major"/>
</dbReference>
<dbReference type="InterPro" id="IPR015422">
    <property type="entry name" value="PyrdxlP-dep_Trfase_small"/>
</dbReference>
<keyword evidence="3 4" id="KW-0663">Pyridoxal phosphate</keyword>
<protein>
    <submittedName>
        <fullName evidence="5">UDP-4-amino-4-deoxy-L-arabinose--oxoglutarate aminotransferase ArnB</fullName>
        <ecNumber evidence="5">2.6.1.87</ecNumber>
    </submittedName>
</protein>
<gene>
    <name evidence="5" type="primary">arnB1</name>
    <name evidence="5" type="ORF">RCA23_c02130</name>
</gene>
<evidence type="ECO:0000256" key="2">
    <source>
        <dbReference type="PIRSR" id="PIRSR000390-1"/>
    </source>
</evidence>
<sequence>MPGFELIGEEERAALNELMDEGGVLFAHGFGPMRKRYHVRELEAAFRDKLGANDALCVSSGTAAIKVALKSLGVTYGDEVITQCFNFIATVEAIVDCGATPVIAGSDETLNMDPTQLEGLITKKTKAIMPVHMLGVPARMNEIKAIAKKYKLPVIEDACEAVGAKYNGQYAGTLGDAGVFSFDFGKTITTGEGGLVILQNAEMAEKSRWYHDHGHMNLEGRPRGLDRAGITGFNYRMSELNAVVGKAQLAKLDYILEESGKRFKVLCDGVTVPAFKKRAIPEEAEPAFDTVIFEVKDKNLRDSTIALLSDMGFGTKNLPDAMNWHCSVFWDHMGFDTRTPAAMETLALLERQIAIPVVLGRSVEDYAALADALNALAD</sequence>
<evidence type="ECO:0000256" key="4">
    <source>
        <dbReference type="RuleBase" id="RU004508"/>
    </source>
</evidence>
<dbReference type="Gene3D" id="3.40.640.10">
    <property type="entry name" value="Type I PLP-dependent aspartate aminotransferase-like (Major domain)"/>
    <property type="match status" value="1"/>
</dbReference>
<dbReference type="InterPro" id="IPR015424">
    <property type="entry name" value="PyrdxlP-dep_Trfase"/>
</dbReference>
<dbReference type="RefSeq" id="WP_044048670.1">
    <property type="nucleotide sequence ID" value="NZ_CP003984.1"/>
</dbReference>
<keyword evidence="5" id="KW-0808">Transferase</keyword>
<dbReference type="GO" id="GO:0030170">
    <property type="term" value="F:pyridoxal phosphate binding"/>
    <property type="evidence" value="ECO:0007669"/>
    <property type="project" value="TreeGrafter"/>
</dbReference>
<dbReference type="PANTHER" id="PTHR30244:SF34">
    <property type="entry name" value="DTDP-4-AMINO-4,6-DIDEOXYGALACTOSE TRANSAMINASE"/>
    <property type="match status" value="1"/>
</dbReference>
<dbReference type="InterPro" id="IPR000653">
    <property type="entry name" value="DegT/StrS_aminotransferase"/>
</dbReference>
<dbReference type="EMBL" id="CP003984">
    <property type="protein sequence ID" value="AII85778.1"/>
    <property type="molecule type" value="Genomic_DNA"/>
</dbReference>
<evidence type="ECO:0000313" key="5">
    <source>
        <dbReference type="EMBL" id="AII85778.1"/>
    </source>
</evidence>
<accession>A0AAN0RGJ8</accession>
<dbReference type="SUPFAM" id="SSF53383">
    <property type="entry name" value="PLP-dependent transferases"/>
    <property type="match status" value="1"/>
</dbReference>